<evidence type="ECO:0000313" key="2">
    <source>
        <dbReference type="EMBL" id="KAI9268130.1"/>
    </source>
</evidence>
<reference evidence="2" key="1">
    <citation type="journal article" date="2022" name="IScience">
        <title>Evolution of zygomycete secretomes and the origins of terrestrial fungal ecologies.</title>
        <authorList>
            <person name="Chang Y."/>
            <person name="Wang Y."/>
            <person name="Mondo S."/>
            <person name="Ahrendt S."/>
            <person name="Andreopoulos W."/>
            <person name="Barry K."/>
            <person name="Beard J."/>
            <person name="Benny G.L."/>
            <person name="Blankenship S."/>
            <person name="Bonito G."/>
            <person name="Cuomo C."/>
            <person name="Desiro A."/>
            <person name="Gervers K.A."/>
            <person name="Hundley H."/>
            <person name="Kuo A."/>
            <person name="LaButti K."/>
            <person name="Lang B.F."/>
            <person name="Lipzen A."/>
            <person name="O'Donnell K."/>
            <person name="Pangilinan J."/>
            <person name="Reynolds N."/>
            <person name="Sandor L."/>
            <person name="Smith M.E."/>
            <person name="Tsang A."/>
            <person name="Grigoriev I.V."/>
            <person name="Stajich J.E."/>
            <person name="Spatafora J.W."/>
        </authorList>
    </citation>
    <scope>NUCLEOTIDE SEQUENCE</scope>
    <source>
        <strain evidence="2">RSA 2281</strain>
    </source>
</reference>
<dbReference type="GO" id="GO:0003729">
    <property type="term" value="F:mRNA binding"/>
    <property type="evidence" value="ECO:0007669"/>
    <property type="project" value="InterPro"/>
</dbReference>
<feature type="region of interest" description="Disordered" evidence="1">
    <location>
        <begin position="167"/>
        <end position="262"/>
    </location>
</feature>
<dbReference type="Proteomes" id="UP001209540">
    <property type="component" value="Unassembled WGS sequence"/>
</dbReference>
<proteinExistence type="predicted"/>
<feature type="compositionally biased region" description="Basic and acidic residues" evidence="1">
    <location>
        <begin position="231"/>
        <end position="243"/>
    </location>
</feature>
<dbReference type="InterPro" id="IPR019416">
    <property type="entry name" value="NCBP3"/>
</dbReference>
<dbReference type="PANTHER" id="PTHR16291:SF0">
    <property type="entry name" value="NUCLEAR CAP-BINDING PROTEIN SUBUNIT 3"/>
    <property type="match status" value="1"/>
</dbReference>
<dbReference type="Pfam" id="PF10309">
    <property type="entry name" value="NCBP3"/>
    <property type="match status" value="1"/>
</dbReference>
<keyword evidence="3" id="KW-1185">Reference proteome</keyword>
<gene>
    <name evidence="2" type="ORF">BDA99DRAFT_504925</name>
</gene>
<evidence type="ECO:0000313" key="3">
    <source>
        <dbReference type="Proteomes" id="UP001209540"/>
    </source>
</evidence>
<reference evidence="2" key="2">
    <citation type="submission" date="2023-02" db="EMBL/GenBank/DDBJ databases">
        <authorList>
            <consortium name="DOE Joint Genome Institute"/>
            <person name="Mondo S.J."/>
            <person name="Chang Y."/>
            <person name="Wang Y."/>
            <person name="Ahrendt S."/>
            <person name="Andreopoulos W."/>
            <person name="Barry K."/>
            <person name="Beard J."/>
            <person name="Benny G.L."/>
            <person name="Blankenship S."/>
            <person name="Bonito G."/>
            <person name="Cuomo C."/>
            <person name="Desiro A."/>
            <person name="Gervers K.A."/>
            <person name="Hundley H."/>
            <person name="Kuo A."/>
            <person name="LaButti K."/>
            <person name="Lang B.F."/>
            <person name="Lipzen A."/>
            <person name="O'Donnell K."/>
            <person name="Pangilinan J."/>
            <person name="Reynolds N."/>
            <person name="Sandor L."/>
            <person name="Smith M.W."/>
            <person name="Tsang A."/>
            <person name="Grigoriev I.V."/>
            <person name="Stajich J.E."/>
            <person name="Spatafora J.W."/>
        </authorList>
    </citation>
    <scope>NUCLEOTIDE SEQUENCE</scope>
    <source>
        <strain evidence="2">RSA 2281</strain>
    </source>
</reference>
<dbReference type="GO" id="GO:0005634">
    <property type="term" value="C:nucleus"/>
    <property type="evidence" value="ECO:0007669"/>
    <property type="project" value="TreeGrafter"/>
</dbReference>
<sequence length="262" mass="29976">MLIDNDQQRQDQGPLDEKELSALESTIYDTTSAIADLEDSIQEQEGKDQKEAMPRPEAIFLHGLDEMSTKDIRAYCNNLPLEKIEWINDTSCNLVFADEEGAQQAIDTLLASDIQDPVTHHILRKAKAYTQENSDHVFNNLHIRIATTWDVKEPGARDRSRYYLLHGGDDAGGRYMTTTKPFDRSELPKGGIFDRLGKRKESRPNTRRHHPYQQQDKRRRSLSPRPPRSSSGREEEQGNRGKDVSIQIPDSLKGRIGSRRPR</sequence>
<comment type="caution">
    <text evidence="2">The sequence shown here is derived from an EMBL/GenBank/DDBJ whole genome shotgun (WGS) entry which is preliminary data.</text>
</comment>
<protein>
    <submittedName>
        <fullName evidence="2">Uncharacterized protein</fullName>
    </submittedName>
</protein>
<dbReference type="GO" id="GO:0000340">
    <property type="term" value="F:RNA 7-methylguanosine cap binding"/>
    <property type="evidence" value="ECO:0007669"/>
    <property type="project" value="InterPro"/>
</dbReference>
<accession>A0AAD5PHG5</accession>
<dbReference type="EMBL" id="JAIXMP010000009">
    <property type="protein sequence ID" value="KAI9268130.1"/>
    <property type="molecule type" value="Genomic_DNA"/>
</dbReference>
<dbReference type="AlphaFoldDB" id="A0AAD5PHG5"/>
<evidence type="ECO:0000256" key="1">
    <source>
        <dbReference type="SAM" id="MobiDB-lite"/>
    </source>
</evidence>
<organism evidence="2 3">
    <name type="scientific">Phascolomyces articulosus</name>
    <dbReference type="NCBI Taxonomy" id="60185"/>
    <lineage>
        <taxon>Eukaryota</taxon>
        <taxon>Fungi</taxon>
        <taxon>Fungi incertae sedis</taxon>
        <taxon>Mucoromycota</taxon>
        <taxon>Mucoromycotina</taxon>
        <taxon>Mucoromycetes</taxon>
        <taxon>Mucorales</taxon>
        <taxon>Lichtheimiaceae</taxon>
        <taxon>Phascolomyces</taxon>
    </lineage>
</organism>
<feature type="compositionally biased region" description="Basic residues" evidence="1">
    <location>
        <begin position="197"/>
        <end position="222"/>
    </location>
</feature>
<dbReference type="PANTHER" id="PTHR16291">
    <property type="entry name" value="NUCLEAR CAP-BINDING PROTEIN SUBUNIT 3"/>
    <property type="match status" value="1"/>
</dbReference>
<name>A0AAD5PHG5_9FUNG</name>